<dbReference type="InterPro" id="IPR041588">
    <property type="entry name" value="Integrase_H2C2"/>
</dbReference>
<reference evidence="4 5" key="1">
    <citation type="submission" date="2018-11" db="EMBL/GenBank/DDBJ databases">
        <title>Genome sequence of Saitozyma podzolica DSM 27192.</title>
        <authorList>
            <person name="Aliyu H."/>
            <person name="Gorte O."/>
            <person name="Ochsenreither K."/>
        </authorList>
    </citation>
    <scope>NUCLEOTIDE SEQUENCE [LARGE SCALE GENOMIC DNA]</scope>
    <source>
        <strain evidence="4 5">DSM 27192</strain>
    </source>
</reference>
<accession>A0A427YHS4</accession>
<evidence type="ECO:0000256" key="1">
    <source>
        <dbReference type="SAM" id="MobiDB-lite"/>
    </source>
</evidence>
<gene>
    <name evidence="4" type="ORF">EHS25_001239</name>
</gene>
<proteinExistence type="predicted"/>
<feature type="compositionally biased region" description="Basic and acidic residues" evidence="1">
    <location>
        <begin position="146"/>
        <end position="158"/>
    </location>
</feature>
<dbReference type="Gene3D" id="1.10.340.70">
    <property type="match status" value="1"/>
</dbReference>
<comment type="caution">
    <text evidence="4">The sequence shown here is derived from an EMBL/GenBank/DDBJ whole genome shotgun (WGS) entry which is preliminary data.</text>
</comment>
<feature type="region of interest" description="Disordered" evidence="1">
    <location>
        <begin position="271"/>
        <end position="330"/>
    </location>
</feature>
<feature type="compositionally biased region" description="Acidic residues" evidence="1">
    <location>
        <begin position="178"/>
        <end position="188"/>
    </location>
</feature>
<dbReference type="Pfam" id="PF17921">
    <property type="entry name" value="Integrase_H2C2"/>
    <property type="match status" value="1"/>
</dbReference>
<dbReference type="OrthoDB" id="2574195at2759"/>
<evidence type="ECO:0000256" key="2">
    <source>
        <dbReference type="SAM" id="Phobius"/>
    </source>
</evidence>
<feature type="compositionally biased region" description="Polar residues" evidence="1">
    <location>
        <begin position="20"/>
        <end position="32"/>
    </location>
</feature>
<evidence type="ECO:0000313" key="5">
    <source>
        <dbReference type="Proteomes" id="UP000279259"/>
    </source>
</evidence>
<dbReference type="AlphaFoldDB" id="A0A427YHS4"/>
<dbReference type="EMBL" id="RSCD01000010">
    <property type="protein sequence ID" value="RSH90634.1"/>
    <property type="molecule type" value="Genomic_DNA"/>
</dbReference>
<evidence type="ECO:0000259" key="3">
    <source>
        <dbReference type="Pfam" id="PF17921"/>
    </source>
</evidence>
<feature type="domain" description="Integrase zinc-binding" evidence="3">
    <location>
        <begin position="781"/>
        <end position="818"/>
    </location>
</feature>
<feature type="transmembrane region" description="Helical" evidence="2">
    <location>
        <begin position="601"/>
        <end position="623"/>
    </location>
</feature>
<protein>
    <recommendedName>
        <fullName evidence="3">Integrase zinc-binding domain-containing protein</fullName>
    </recommendedName>
</protein>
<name>A0A427YHS4_9TREE</name>
<feature type="region of interest" description="Disordered" evidence="1">
    <location>
        <begin position="1"/>
        <end position="255"/>
    </location>
</feature>
<feature type="compositionally biased region" description="Polar residues" evidence="1">
    <location>
        <begin position="229"/>
        <end position="245"/>
    </location>
</feature>
<evidence type="ECO:0000313" key="4">
    <source>
        <dbReference type="EMBL" id="RSH90634.1"/>
    </source>
</evidence>
<feature type="compositionally biased region" description="Polar residues" evidence="1">
    <location>
        <begin position="42"/>
        <end position="51"/>
    </location>
</feature>
<organism evidence="4 5">
    <name type="scientific">Saitozyma podzolica</name>
    <dbReference type="NCBI Taxonomy" id="1890683"/>
    <lineage>
        <taxon>Eukaryota</taxon>
        <taxon>Fungi</taxon>
        <taxon>Dikarya</taxon>
        <taxon>Basidiomycota</taxon>
        <taxon>Agaricomycotina</taxon>
        <taxon>Tremellomycetes</taxon>
        <taxon>Tremellales</taxon>
        <taxon>Trimorphomycetaceae</taxon>
        <taxon>Saitozyma</taxon>
    </lineage>
</organism>
<feature type="compositionally biased region" description="Low complexity" evidence="1">
    <location>
        <begin position="70"/>
        <end position="105"/>
    </location>
</feature>
<keyword evidence="2" id="KW-0472">Membrane</keyword>
<keyword evidence="2" id="KW-0812">Transmembrane</keyword>
<keyword evidence="2" id="KW-1133">Transmembrane helix</keyword>
<feature type="transmembrane region" description="Helical" evidence="2">
    <location>
        <begin position="471"/>
        <end position="491"/>
    </location>
</feature>
<keyword evidence="5" id="KW-1185">Reference proteome</keyword>
<dbReference type="Proteomes" id="UP000279259">
    <property type="component" value="Unassembled WGS sequence"/>
</dbReference>
<sequence length="894" mass="96118">MTERSPRSAYPPTAYGESYPSATFPRTPTDRASSIFPYSTARPPTNYSAQSWVAPRNAPAPTHAHVPLISARPYRGSAASGAGRASLVSRSDSDSSTDSSQTSGSEEGDSRETPIYARSDWGESEYPATATAGGGGSRRWSAGNASRRDSDGWKEEKTAWTQSSWVGPRTGELHQIREEDEDEEAEESGESHGPNEGYEGYEEVDLDQERREQQEGYGWTGEMVASPMSLPTKSITSRPHSSFVQPSHGHQPVKDASRRMTIPSVLSLGQLLGKPTSAPNRIPTNPFDDPPPRLNQQTTAGPALRHSYVAQATPGGPLSQSPSDTGGAELMSPEAQQRLGRMSVAKPRYSIPALRHVGRTRSKGMASVVSQPRATLETVAVSTGKTLGGFVKLQQGAFAVMPVQGNVTLGLAEWCATTSAGTTCKGYSEGNFVNSAATFRLPGDDSLLSTLSGLMTALTTLLWLLSSFQLVTAFLHSVLFFGVSIPLNHLVVASQPTSARADPVDDVGEETLEKKSKYQEEGLDPVQLEVDLRARCERPPYESYHWVWWAWWAHRRGPLGEAFAAVTAITGLCTFAVAVSFERQVASAADVMGDVSFGTGTFVPLLVLLLMADSIYGSVLYWLHFRSSLHTFLSPPDPSPTAVLLPYLPPMRKTFHSTAGTFFAPARPSRLQRTPRYSHAAAPPNPSLDAETVRWLAAYPSDPEFVPLIASLRGGMQNDDFVLSDVGLLYLKPEDAELGGNALLVPPRGIIRQELIEDAHLEGAQSGGSGSGGSASASADGHWAPGVMLRNMADTFWWPTMESDVEAAVGRCGICQRDGRPANGMGHTQSVEGLQQSAQEIRLDMTPVPFTGVTGWTGLQTGWEGKGGEGRSAMAAEMSVAMRKAEEEEAYVLG</sequence>
<feature type="transmembrane region" description="Helical" evidence="2">
    <location>
        <begin position="562"/>
        <end position="581"/>
    </location>
</feature>